<dbReference type="EMBL" id="JAIWYP010000009">
    <property type="protein sequence ID" value="KAH3774214.1"/>
    <property type="molecule type" value="Genomic_DNA"/>
</dbReference>
<keyword evidence="1" id="KW-0472">Membrane</keyword>
<gene>
    <name evidence="2" type="ORF">DPMN_175589</name>
</gene>
<dbReference type="Proteomes" id="UP000828390">
    <property type="component" value="Unassembled WGS sequence"/>
</dbReference>
<evidence type="ECO:0000313" key="3">
    <source>
        <dbReference type="Proteomes" id="UP000828390"/>
    </source>
</evidence>
<sequence>MPCDNIHCQPLEVDSACTAGACDLIPFAYCDSTTSKCKCGALFTAGTGATLGTCVVTTCATANATTCTTLDSKSRCANLKCDCAHGDDIYGSSSKCQSAGSGLMASAFMFGVGVFLTVLSF</sequence>
<reference evidence="2" key="2">
    <citation type="submission" date="2020-11" db="EMBL/GenBank/DDBJ databases">
        <authorList>
            <person name="McCartney M.A."/>
            <person name="Auch B."/>
            <person name="Kono T."/>
            <person name="Mallez S."/>
            <person name="Becker A."/>
            <person name="Gohl D.M."/>
            <person name="Silverstein K.A.T."/>
            <person name="Koren S."/>
            <person name="Bechman K.B."/>
            <person name="Herman A."/>
            <person name="Abrahante J.E."/>
            <person name="Garbe J."/>
        </authorList>
    </citation>
    <scope>NUCLEOTIDE SEQUENCE</scope>
    <source>
        <strain evidence="2">Duluth1</strain>
        <tissue evidence="2">Whole animal</tissue>
    </source>
</reference>
<dbReference type="AlphaFoldDB" id="A0A9D4IIE1"/>
<protein>
    <submittedName>
        <fullName evidence="2">Uncharacterized protein</fullName>
    </submittedName>
</protein>
<accession>A0A9D4IIE1</accession>
<keyword evidence="3" id="KW-1185">Reference proteome</keyword>
<evidence type="ECO:0000313" key="2">
    <source>
        <dbReference type="EMBL" id="KAH3774214.1"/>
    </source>
</evidence>
<organism evidence="2 3">
    <name type="scientific">Dreissena polymorpha</name>
    <name type="common">Zebra mussel</name>
    <name type="synonym">Mytilus polymorpha</name>
    <dbReference type="NCBI Taxonomy" id="45954"/>
    <lineage>
        <taxon>Eukaryota</taxon>
        <taxon>Metazoa</taxon>
        <taxon>Spiralia</taxon>
        <taxon>Lophotrochozoa</taxon>
        <taxon>Mollusca</taxon>
        <taxon>Bivalvia</taxon>
        <taxon>Autobranchia</taxon>
        <taxon>Heteroconchia</taxon>
        <taxon>Euheterodonta</taxon>
        <taxon>Imparidentia</taxon>
        <taxon>Neoheterodontei</taxon>
        <taxon>Myida</taxon>
        <taxon>Dreissenoidea</taxon>
        <taxon>Dreissenidae</taxon>
        <taxon>Dreissena</taxon>
    </lineage>
</organism>
<proteinExistence type="predicted"/>
<feature type="transmembrane region" description="Helical" evidence="1">
    <location>
        <begin position="99"/>
        <end position="119"/>
    </location>
</feature>
<evidence type="ECO:0000256" key="1">
    <source>
        <dbReference type="SAM" id="Phobius"/>
    </source>
</evidence>
<reference evidence="2" key="1">
    <citation type="journal article" date="2019" name="bioRxiv">
        <title>The Genome of the Zebra Mussel, Dreissena polymorpha: A Resource for Invasive Species Research.</title>
        <authorList>
            <person name="McCartney M.A."/>
            <person name="Auch B."/>
            <person name="Kono T."/>
            <person name="Mallez S."/>
            <person name="Zhang Y."/>
            <person name="Obille A."/>
            <person name="Becker A."/>
            <person name="Abrahante J.E."/>
            <person name="Garbe J."/>
            <person name="Badalamenti J.P."/>
            <person name="Herman A."/>
            <person name="Mangelson H."/>
            <person name="Liachko I."/>
            <person name="Sullivan S."/>
            <person name="Sone E.D."/>
            <person name="Koren S."/>
            <person name="Silverstein K.A.T."/>
            <person name="Beckman K.B."/>
            <person name="Gohl D.M."/>
        </authorList>
    </citation>
    <scope>NUCLEOTIDE SEQUENCE</scope>
    <source>
        <strain evidence="2">Duluth1</strain>
        <tissue evidence="2">Whole animal</tissue>
    </source>
</reference>
<comment type="caution">
    <text evidence="2">The sequence shown here is derived from an EMBL/GenBank/DDBJ whole genome shotgun (WGS) entry which is preliminary data.</text>
</comment>
<keyword evidence="1" id="KW-1133">Transmembrane helix</keyword>
<keyword evidence="1" id="KW-0812">Transmembrane</keyword>
<name>A0A9D4IIE1_DREPO</name>